<dbReference type="InterPro" id="IPR011704">
    <property type="entry name" value="ATPase_dyneun-rel_AAA"/>
</dbReference>
<evidence type="ECO:0000259" key="1">
    <source>
        <dbReference type="SMART" id="SM00382"/>
    </source>
</evidence>
<dbReference type="STRING" id="985053.VMUT_0037"/>
<dbReference type="SUPFAM" id="SSF52540">
    <property type="entry name" value="P-loop containing nucleoside triphosphate hydrolases"/>
    <property type="match status" value="1"/>
</dbReference>
<dbReference type="EMBL" id="CP002529">
    <property type="protein sequence ID" value="ADY00254.1"/>
    <property type="molecule type" value="Genomic_DNA"/>
</dbReference>
<evidence type="ECO:0000313" key="2">
    <source>
        <dbReference type="EMBL" id="ADY00254.1"/>
    </source>
</evidence>
<dbReference type="GO" id="GO:0005524">
    <property type="term" value="F:ATP binding"/>
    <property type="evidence" value="ECO:0007669"/>
    <property type="project" value="InterPro"/>
</dbReference>
<dbReference type="OrthoDB" id="9837at2157"/>
<dbReference type="KEGG" id="vmo:VMUT_0037"/>
<organism evidence="2 3">
    <name type="scientific">Vulcanisaeta moutnovskia (strain 768-28)</name>
    <dbReference type="NCBI Taxonomy" id="985053"/>
    <lineage>
        <taxon>Archaea</taxon>
        <taxon>Thermoproteota</taxon>
        <taxon>Thermoprotei</taxon>
        <taxon>Thermoproteales</taxon>
        <taxon>Thermoproteaceae</taxon>
        <taxon>Vulcanisaeta</taxon>
    </lineage>
</organism>
<dbReference type="InterPro" id="IPR003593">
    <property type="entry name" value="AAA+_ATPase"/>
</dbReference>
<accession>F0QYX3</accession>
<feature type="domain" description="AAA+ ATPase" evidence="1">
    <location>
        <begin position="289"/>
        <end position="474"/>
    </location>
</feature>
<dbReference type="Proteomes" id="UP000007485">
    <property type="component" value="Chromosome"/>
</dbReference>
<dbReference type="Pfam" id="PF07728">
    <property type="entry name" value="AAA_5"/>
    <property type="match status" value="1"/>
</dbReference>
<reference evidence="2 3" key="1">
    <citation type="journal article" date="2011" name="J. Bacteriol.">
        <title>Complete genome sequence of 'Vulcanisaeta moutnovskia' strain 768-28, a novel member of the hyperthermophilic crenarchaeal genus vulcanisaeta.</title>
        <authorList>
            <person name="Gumerov V.M."/>
            <person name="Mardanov A.V."/>
            <person name="Beletsky A.V."/>
            <person name="Prokofeva M.I."/>
            <person name="Bonch-Osmolovskaya E.A."/>
            <person name="Ravin N.V."/>
            <person name="Skryabin K.G."/>
        </authorList>
    </citation>
    <scope>NUCLEOTIDE SEQUENCE [LARGE SCALE GENOMIC DNA]</scope>
    <source>
        <strain evidence="2 3">768-28</strain>
    </source>
</reference>
<dbReference type="GeneID" id="10287689"/>
<dbReference type="Gene3D" id="3.40.50.300">
    <property type="entry name" value="P-loop containing nucleotide triphosphate hydrolases"/>
    <property type="match status" value="1"/>
</dbReference>
<dbReference type="PANTHER" id="PTHR37291:SF1">
    <property type="entry name" value="TYPE IV METHYL-DIRECTED RESTRICTION ENZYME ECOKMCRB SUBUNIT"/>
    <property type="match status" value="1"/>
</dbReference>
<gene>
    <name evidence="2" type="ordered locus">VMUT_0037</name>
</gene>
<dbReference type="HOGENOM" id="CLU_465911_0_0_2"/>
<dbReference type="REBASE" id="33092">
    <property type="entry name" value="Vmo28McrBP"/>
</dbReference>
<dbReference type="GO" id="GO:0016887">
    <property type="term" value="F:ATP hydrolysis activity"/>
    <property type="evidence" value="ECO:0007669"/>
    <property type="project" value="InterPro"/>
</dbReference>
<name>F0QYX3_VULM7</name>
<dbReference type="AlphaFoldDB" id="F0QYX3"/>
<dbReference type="eggNOG" id="arCOG03779">
    <property type="taxonomic scope" value="Archaea"/>
</dbReference>
<dbReference type="RefSeq" id="WP_013603418.1">
    <property type="nucleotide sequence ID" value="NC_015151.1"/>
</dbReference>
<protein>
    <submittedName>
        <fullName evidence="2">ATPase associated with various cellular activities AAA_5</fullName>
    </submittedName>
</protein>
<dbReference type="InterPro" id="IPR027417">
    <property type="entry name" value="P-loop_NTPase"/>
</dbReference>
<dbReference type="SMART" id="SM00382">
    <property type="entry name" value="AAA"/>
    <property type="match status" value="1"/>
</dbReference>
<keyword evidence="3" id="KW-1185">Reference proteome</keyword>
<dbReference type="PANTHER" id="PTHR37291">
    <property type="entry name" value="5-METHYLCYTOSINE-SPECIFIC RESTRICTION ENZYME B"/>
    <property type="match status" value="1"/>
</dbReference>
<dbReference type="InterPro" id="IPR052934">
    <property type="entry name" value="Methyl-DNA_Rec/Restrict_Enz"/>
</dbReference>
<evidence type="ECO:0000313" key="3">
    <source>
        <dbReference type="Proteomes" id="UP000007485"/>
    </source>
</evidence>
<sequence length="585" mass="67384">MGLDNWFIYRPPFDKFGDLKEIIQWIKTKKEPPYICVFPGNAEHWFWSLKYSVKGEVGYALWGDRASGPVSIKGLSENTGFPFKGLVDRYINALFRIEKKDGNARLLLRRDLNDAMPIIALFHVIDVGVVGIGLVTDITLDAFRNFRHWREDQGHWIIRWRMRVLWLDPGVRALLMDPGFGWRNEEELIKVLKDRITNRIEINVPRQGNTCFTNESLRKEVWQKISDIFHNDDEVKSMIKFYGHTQFPALSKQVLVGISEFNINEIVKRISEDFYYDESFIRRFISAVQFGNVLLVGPPGVGKTSLAITAARLLGGDNGYMVRVANALWFRRDVIGGETLEEGSIKWRAGMLVQAYNNVAERIKNGDNRPYFVVIDEFNRADVDKAFGDFFAIFRSPNPEDWEIPVDLIREIESYNEHIDNQAKLFIKNYSNFKDEPLKLIRVIGTMNVIDIRNLFMVGEATLRRFVIIELKCPTDTYDVEMFLKELTTLDNPIKDLIKEFIGRLRKDLSNKQLCISPGSVKNAIRLLSNTLDKKLLDANDKAKVLNYFADYLKSSLGIIVGTSAKKLEDTINRVKSELISPSEM</sequence>
<dbReference type="CDD" id="cd00009">
    <property type="entry name" value="AAA"/>
    <property type="match status" value="1"/>
</dbReference>
<proteinExistence type="predicted"/>